<feature type="compositionally biased region" description="Low complexity" evidence="1">
    <location>
        <begin position="17"/>
        <end position="29"/>
    </location>
</feature>
<feature type="region of interest" description="Disordered" evidence="1">
    <location>
        <begin position="93"/>
        <end position="133"/>
    </location>
</feature>
<feature type="compositionally biased region" description="Basic residues" evidence="1">
    <location>
        <begin position="113"/>
        <end position="133"/>
    </location>
</feature>
<proteinExistence type="predicted"/>
<accession>A0A0A9D5L8</accession>
<reference evidence="2" key="2">
    <citation type="journal article" date="2015" name="Data Brief">
        <title>Shoot transcriptome of the giant reed, Arundo donax.</title>
        <authorList>
            <person name="Barrero R.A."/>
            <person name="Guerrero F.D."/>
            <person name="Moolhuijzen P."/>
            <person name="Goolsby J.A."/>
            <person name="Tidwell J."/>
            <person name="Bellgard S.E."/>
            <person name="Bellgard M.I."/>
        </authorList>
    </citation>
    <scope>NUCLEOTIDE SEQUENCE</scope>
    <source>
        <tissue evidence="2">Shoot tissue taken approximately 20 cm above the soil surface</tissue>
    </source>
</reference>
<dbReference type="AlphaFoldDB" id="A0A0A9D5L8"/>
<feature type="compositionally biased region" description="Low complexity" evidence="1">
    <location>
        <begin position="48"/>
        <end position="71"/>
    </location>
</feature>
<organism evidence="2">
    <name type="scientific">Arundo donax</name>
    <name type="common">Giant reed</name>
    <name type="synonym">Donax arundinaceus</name>
    <dbReference type="NCBI Taxonomy" id="35708"/>
    <lineage>
        <taxon>Eukaryota</taxon>
        <taxon>Viridiplantae</taxon>
        <taxon>Streptophyta</taxon>
        <taxon>Embryophyta</taxon>
        <taxon>Tracheophyta</taxon>
        <taxon>Spermatophyta</taxon>
        <taxon>Magnoliopsida</taxon>
        <taxon>Liliopsida</taxon>
        <taxon>Poales</taxon>
        <taxon>Poaceae</taxon>
        <taxon>PACMAD clade</taxon>
        <taxon>Arundinoideae</taxon>
        <taxon>Arundineae</taxon>
        <taxon>Arundo</taxon>
    </lineage>
</organism>
<evidence type="ECO:0000256" key="1">
    <source>
        <dbReference type="SAM" id="MobiDB-lite"/>
    </source>
</evidence>
<feature type="region of interest" description="Disordered" evidence="1">
    <location>
        <begin position="1"/>
        <end position="74"/>
    </location>
</feature>
<dbReference type="EMBL" id="GBRH01216945">
    <property type="protein sequence ID" value="JAD80950.1"/>
    <property type="molecule type" value="Transcribed_RNA"/>
</dbReference>
<protein>
    <submittedName>
        <fullName evidence="2">Uncharacterized protein</fullName>
    </submittedName>
</protein>
<sequence length="133" mass="14644">MPWGTSSPRPSPPPWTAPSKNATSHRPPSASSPPSRPPTTSRSRRRPGSTASARSTAPPHSAAPMPASTAARWGISMSSSPRRLWWRAPAPALGSARWSPGWRRAAGRSAPTPRRRPHQRRRRRGWRACRPRI</sequence>
<evidence type="ECO:0000313" key="2">
    <source>
        <dbReference type="EMBL" id="JAD80950.1"/>
    </source>
</evidence>
<reference evidence="2" key="1">
    <citation type="submission" date="2014-09" db="EMBL/GenBank/DDBJ databases">
        <authorList>
            <person name="Magalhaes I.L.F."/>
            <person name="Oliveira U."/>
            <person name="Santos F.R."/>
            <person name="Vidigal T.H.D.A."/>
            <person name="Brescovit A.D."/>
            <person name="Santos A.J."/>
        </authorList>
    </citation>
    <scope>NUCLEOTIDE SEQUENCE</scope>
    <source>
        <tissue evidence="2">Shoot tissue taken approximately 20 cm above the soil surface</tissue>
    </source>
</reference>
<name>A0A0A9D5L8_ARUDO</name>